<sequence length="170" mass="20367">MPKILNLRKIQKKKNKESLHPRSRKAKQIQRSIDRDIRLKKAQKNRKKRRELQISRYIYFKSYVELENITKLSLSELNLLIEKYIHRNKAKIDEKSLQNTCRHLSSEQVALKQLLHDEQSEYESGFCVPDLTDPDNVLALKNWTGDYNDLHVLKFIYVQKKDTEKEDMLK</sequence>
<evidence type="ECO:0000313" key="1">
    <source>
        <dbReference type="EMBL" id="KAG4304569.1"/>
    </source>
</evidence>
<organism evidence="1 2">
    <name type="scientific">Pneumocystis oryctolagi</name>
    <dbReference type="NCBI Taxonomy" id="42067"/>
    <lineage>
        <taxon>Eukaryota</taxon>
        <taxon>Fungi</taxon>
        <taxon>Dikarya</taxon>
        <taxon>Ascomycota</taxon>
        <taxon>Taphrinomycotina</taxon>
        <taxon>Pneumocystomycetes</taxon>
        <taxon>Pneumocystaceae</taxon>
        <taxon>Pneumocystis</taxon>
    </lineage>
</organism>
<name>A0ACB7CA19_9ASCO</name>
<dbReference type="EMBL" id="JABTEG010000007">
    <property type="protein sequence ID" value="KAG4304569.1"/>
    <property type="molecule type" value="Genomic_DNA"/>
</dbReference>
<accession>A0ACB7CA19</accession>
<protein>
    <submittedName>
        <fullName evidence="1">Uncharacterized protein</fullName>
    </submittedName>
</protein>
<evidence type="ECO:0000313" key="2">
    <source>
        <dbReference type="Proteomes" id="UP000768646"/>
    </source>
</evidence>
<keyword evidence="2" id="KW-1185">Reference proteome</keyword>
<proteinExistence type="predicted"/>
<reference evidence="1 2" key="1">
    <citation type="journal article" date="2021" name="Commun. Biol.">
        <title>Genomic insights into the host specific adaptation of the Pneumocystis genus.</title>
        <authorList>
            <person name="Cisse O.H."/>
            <person name="Ma L."/>
            <person name="Dekker J.P."/>
            <person name="Khil P.P."/>
            <person name="Youn J.-H."/>
            <person name="Brenchley J.M."/>
            <person name="Blair R."/>
            <person name="Pahar B."/>
            <person name="Chabe M."/>
            <person name="Van Rompay K.K.A."/>
            <person name="Keesler R."/>
            <person name="Sukura A."/>
            <person name="Hirsch V."/>
            <person name="Kutty G."/>
            <person name="Liu Y."/>
            <person name="Peng L."/>
            <person name="Chen J."/>
            <person name="Song J."/>
            <person name="Weissenbacher-Lang C."/>
            <person name="Xu J."/>
            <person name="Upham N.S."/>
            <person name="Stajich J.E."/>
            <person name="Cuomo C.A."/>
            <person name="Cushion M.T."/>
            <person name="Kovacs J.A."/>
        </authorList>
    </citation>
    <scope>NUCLEOTIDE SEQUENCE [LARGE SCALE GENOMIC DNA]</scope>
    <source>
        <strain evidence="1 2">RABM</strain>
    </source>
</reference>
<gene>
    <name evidence="1" type="ORF">PORY_001962</name>
</gene>
<dbReference type="Proteomes" id="UP000768646">
    <property type="component" value="Unassembled WGS sequence"/>
</dbReference>
<comment type="caution">
    <text evidence="1">The sequence shown here is derived from an EMBL/GenBank/DDBJ whole genome shotgun (WGS) entry which is preliminary data.</text>
</comment>